<reference evidence="1" key="1">
    <citation type="submission" date="2022-11" db="EMBL/GenBank/DDBJ databases">
        <title>Genome Sequence of Cubamyces cubensis.</title>
        <authorList>
            <person name="Buettner E."/>
        </authorList>
    </citation>
    <scope>NUCLEOTIDE SEQUENCE</scope>
    <source>
        <strain evidence="1">MPL-01</strain>
    </source>
</reference>
<dbReference type="EMBL" id="JAPEVG010000973">
    <property type="protein sequence ID" value="KAJ8454418.1"/>
    <property type="molecule type" value="Genomic_DNA"/>
</dbReference>
<evidence type="ECO:0000313" key="1">
    <source>
        <dbReference type="EMBL" id="KAJ8454418.1"/>
    </source>
</evidence>
<protein>
    <submittedName>
        <fullName evidence="1">Uncharacterized protein</fullName>
    </submittedName>
</protein>
<dbReference type="AlphaFoldDB" id="A0AAD7TF42"/>
<evidence type="ECO:0000313" key="2">
    <source>
        <dbReference type="Proteomes" id="UP001215151"/>
    </source>
</evidence>
<comment type="caution">
    <text evidence="1">The sequence shown here is derived from an EMBL/GenBank/DDBJ whole genome shotgun (WGS) entry which is preliminary data.</text>
</comment>
<keyword evidence="2" id="KW-1185">Reference proteome</keyword>
<organism evidence="1 2">
    <name type="scientific">Trametes cubensis</name>
    <dbReference type="NCBI Taxonomy" id="1111947"/>
    <lineage>
        <taxon>Eukaryota</taxon>
        <taxon>Fungi</taxon>
        <taxon>Dikarya</taxon>
        <taxon>Basidiomycota</taxon>
        <taxon>Agaricomycotina</taxon>
        <taxon>Agaricomycetes</taxon>
        <taxon>Polyporales</taxon>
        <taxon>Polyporaceae</taxon>
        <taxon>Trametes</taxon>
    </lineage>
</organism>
<sequence length="79" mass="8849">MALLQDTNSQIANLALNIGALSNIWRYIRTDMVELRSLLGTVVGGGHITELFLHKLTITRTVYEKLVVASEEYSRETSL</sequence>
<name>A0AAD7TF42_9APHY</name>
<accession>A0AAD7TF42</accession>
<proteinExistence type="predicted"/>
<dbReference type="Proteomes" id="UP001215151">
    <property type="component" value="Unassembled WGS sequence"/>
</dbReference>
<gene>
    <name evidence="1" type="ORF">ONZ51_g13034</name>
</gene>